<evidence type="ECO:0000313" key="3">
    <source>
        <dbReference type="Proteomes" id="UP000790580"/>
    </source>
</evidence>
<keyword evidence="1" id="KW-0472">Membrane</keyword>
<keyword evidence="1" id="KW-0812">Transmembrane</keyword>
<organism evidence="2 3">
    <name type="scientific">Evansella alkalicola</name>
    <dbReference type="NCBI Taxonomy" id="745819"/>
    <lineage>
        <taxon>Bacteria</taxon>
        <taxon>Bacillati</taxon>
        <taxon>Bacillota</taxon>
        <taxon>Bacilli</taxon>
        <taxon>Bacillales</taxon>
        <taxon>Bacillaceae</taxon>
        <taxon>Evansella</taxon>
    </lineage>
</organism>
<proteinExistence type="predicted"/>
<comment type="caution">
    <text evidence="2">The sequence shown here is derived from an EMBL/GenBank/DDBJ whole genome shotgun (WGS) entry which is preliminary data.</text>
</comment>
<gene>
    <name evidence="2" type="ORF">KS407_13970</name>
</gene>
<feature type="transmembrane region" description="Helical" evidence="1">
    <location>
        <begin position="6"/>
        <end position="26"/>
    </location>
</feature>
<keyword evidence="1" id="KW-1133">Transmembrane helix</keyword>
<protein>
    <submittedName>
        <fullName evidence="2">Uncharacterized protein</fullName>
    </submittedName>
</protein>
<sequence>MKNRVVYIISSFIFLVMLAIAIPFHLDVTNQIVGKQMEERDIQGLFLGDRRERKFQPREYIQKRNAINETEFEELE</sequence>
<reference evidence="2 3" key="1">
    <citation type="submission" date="2021-06" db="EMBL/GenBank/DDBJ databases">
        <title>Bacillus sp. RD4P76, an endophyte from a halophyte.</title>
        <authorList>
            <person name="Sun J.-Q."/>
        </authorList>
    </citation>
    <scope>NUCLEOTIDE SEQUENCE [LARGE SCALE GENOMIC DNA]</scope>
    <source>
        <strain evidence="2 3">JCM 17098</strain>
    </source>
</reference>
<name>A0ABS6JVL9_9BACI</name>
<dbReference type="Proteomes" id="UP000790580">
    <property type="component" value="Unassembled WGS sequence"/>
</dbReference>
<keyword evidence="3" id="KW-1185">Reference proteome</keyword>
<evidence type="ECO:0000256" key="1">
    <source>
        <dbReference type="SAM" id="Phobius"/>
    </source>
</evidence>
<accession>A0ABS6JVL9</accession>
<dbReference type="RefSeq" id="WP_088074754.1">
    <property type="nucleotide sequence ID" value="NZ_JAHQCR010000053.1"/>
</dbReference>
<dbReference type="EMBL" id="JAHQCR010000053">
    <property type="protein sequence ID" value="MBU9722538.1"/>
    <property type="molecule type" value="Genomic_DNA"/>
</dbReference>
<evidence type="ECO:0000313" key="2">
    <source>
        <dbReference type="EMBL" id="MBU9722538.1"/>
    </source>
</evidence>